<evidence type="ECO:0000313" key="4">
    <source>
        <dbReference type="EMBL" id="CAH0371361.1"/>
    </source>
</evidence>
<dbReference type="InterPro" id="IPR051785">
    <property type="entry name" value="MMCE/EMCE_epimerase"/>
</dbReference>
<dbReference type="InterPro" id="IPR017515">
    <property type="entry name" value="MeMalonyl-CoA_epimerase"/>
</dbReference>
<dbReference type="PANTHER" id="PTHR43048">
    <property type="entry name" value="METHYLMALONYL-COA EPIMERASE"/>
    <property type="match status" value="1"/>
</dbReference>
<comment type="similarity">
    <text evidence="1">Belongs to the methylmalonyl-CoA epimerase family.</text>
</comment>
<keyword evidence="5" id="KW-1185">Reference proteome</keyword>
<dbReference type="GO" id="GO:0046872">
    <property type="term" value="F:metal ion binding"/>
    <property type="evidence" value="ECO:0007669"/>
    <property type="project" value="UniProtKB-KW"/>
</dbReference>
<dbReference type="OrthoDB" id="16820at2759"/>
<gene>
    <name evidence="4" type="ORF">PECAL_3P13000</name>
</gene>
<comment type="caution">
    <text evidence="4">The sequence shown here is derived from an EMBL/GenBank/DDBJ whole genome shotgun (WGS) entry which is preliminary data.</text>
</comment>
<dbReference type="GO" id="GO:0046491">
    <property type="term" value="P:L-methylmalonyl-CoA metabolic process"/>
    <property type="evidence" value="ECO:0007669"/>
    <property type="project" value="TreeGrafter"/>
</dbReference>
<evidence type="ECO:0000256" key="2">
    <source>
        <dbReference type="ARBA" id="ARBA00022723"/>
    </source>
</evidence>
<organism evidence="4 5">
    <name type="scientific">Pelagomonas calceolata</name>
    <dbReference type="NCBI Taxonomy" id="35677"/>
    <lineage>
        <taxon>Eukaryota</taxon>
        <taxon>Sar</taxon>
        <taxon>Stramenopiles</taxon>
        <taxon>Ochrophyta</taxon>
        <taxon>Pelagophyceae</taxon>
        <taxon>Pelagomonadales</taxon>
        <taxon>Pelagomonadaceae</taxon>
        <taxon>Pelagomonas</taxon>
    </lineage>
</organism>
<evidence type="ECO:0000313" key="5">
    <source>
        <dbReference type="Proteomes" id="UP000789595"/>
    </source>
</evidence>
<dbReference type="Gene3D" id="3.10.180.10">
    <property type="entry name" value="2,3-Dihydroxybiphenyl 1,2-Dioxygenase, domain 1"/>
    <property type="match status" value="1"/>
</dbReference>
<dbReference type="EMBL" id="CAKKNE010000003">
    <property type="protein sequence ID" value="CAH0371361.1"/>
    <property type="molecule type" value="Genomic_DNA"/>
</dbReference>
<dbReference type="Pfam" id="PF13669">
    <property type="entry name" value="Glyoxalase_4"/>
    <property type="match status" value="1"/>
</dbReference>
<dbReference type="PROSITE" id="PS51819">
    <property type="entry name" value="VOC"/>
    <property type="match status" value="1"/>
</dbReference>
<dbReference type="CDD" id="cd07249">
    <property type="entry name" value="MMCE"/>
    <property type="match status" value="1"/>
</dbReference>
<proteinExistence type="inferred from homology"/>
<keyword evidence="2" id="KW-0479">Metal-binding</keyword>
<dbReference type="SUPFAM" id="SSF54593">
    <property type="entry name" value="Glyoxalase/Bleomycin resistance protein/Dihydroxybiphenyl dioxygenase"/>
    <property type="match status" value="1"/>
</dbReference>
<dbReference type="InterPro" id="IPR029068">
    <property type="entry name" value="Glyas_Bleomycin-R_OHBP_Dase"/>
</dbReference>
<dbReference type="AlphaFoldDB" id="A0A8J2SIB0"/>
<reference evidence="4" key="1">
    <citation type="submission" date="2021-11" db="EMBL/GenBank/DDBJ databases">
        <authorList>
            <consortium name="Genoscope - CEA"/>
            <person name="William W."/>
        </authorList>
    </citation>
    <scope>NUCLEOTIDE SEQUENCE</scope>
</reference>
<name>A0A8J2SIB0_9STRA</name>
<dbReference type="Proteomes" id="UP000789595">
    <property type="component" value="Unassembled WGS sequence"/>
</dbReference>
<accession>A0A8J2SIB0</accession>
<evidence type="ECO:0000259" key="3">
    <source>
        <dbReference type="PROSITE" id="PS51819"/>
    </source>
</evidence>
<feature type="domain" description="VOC" evidence="3">
    <location>
        <begin position="37"/>
        <end position="161"/>
    </location>
</feature>
<dbReference type="PANTHER" id="PTHR43048:SF3">
    <property type="entry name" value="METHYLMALONYL-COA EPIMERASE, MITOCHONDRIAL"/>
    <property type="match status" value="1"/>
</dbReference>
<dbReference type="NCBIfam" id="TIGR03081">
    <property type="entry name" value="metmalonyl_epim"/>
    <property type="match status" value="1"/>
</dbReference>
<protein>
    <recommendedName>
        <fullName evidence="3">VOC domain-containing protein</fullName>
    </recommendedName>
</protein>
<dbReference type="InterPro" id="IPR037523">
    <property type="entry name" value="VOC_core"/>
</dbReference>
<evidence type="ECO:0000256" key="1">
    <source>
        <dbReference type="ARBA" id="ARBA00009308"/>
    </source>
</evidence>
<sequence>MLPALRRGARGARRRRTAVLPPPTRRRLATPSFQLGRLNHVALAVPDLAAATATWAALGATVSPPQAMPAHGVTACFVGEQLELLEPLGAESPIAAFLERHPAGGLHHVCHEVSDVAAAARDLERRGFRILAPPALGAHGVPVVFLHPKATHGTLLELQEASGD</sequence>
<dbReference type="GO" id="GO:0004493">
    <property type="term" value="F:methylmalonyl-CoA epimerase activity"/>
    <property type="evidence" value="ECO:0007669"/>
    <property type="project" value="TreeGrafter"/>
</dbReference>